<proteinExistence type="predicted"/>
<dbReference type="InterPro" id="IPR013096">
    <property type="entry name" value="Cupin_2"/>
</dbReference>
<dbReference type="PANTHER" id="PTHR43346">
    <property type="entry name" value="LIGAND BINDING DOMAIN PROTEIN, PUTATIVE (AFU_ORTHOLOGUE AFUA_6G14370)-RELATED"/>
    <property type="match status" value="1"/>
</dbReference>
<dbReference type="EMBL" id="CYZE01000030">
    <property type="protein sequence ID" value="CUP41783.1"/>
    <property type="molecule type" value="Genomic_DNA"/>
</dbReference>
<dbReference type="AlphaFoldDB" id="A0A174MZK2"/>
<evidence type="ECO:0000313" key="3">
    <source>
        <dbReference type="Proteomes" id="UP000095651"/>
    </source>
</evidence>
<dbReference type="Pfam" id="PF07883">
    <property type="entry name" value="Cupin_2"/>
    <property type="match status" value="1"/>
</dbReference>
<dbReference type="CDD" id="cd02223">
    <property type="entry name" value="cupin_Bh2720-like"/>
    <property type="match status" value="1"/>
</dbReference>
<evidence type="ECO:0000259" key="1">
    <source>
        <dbReference type="Pfam" id="PF07883"/>
    </source>
</evidence>
<dbReference type="SUPFAM" id="SSF51182">
    <property type="entry name" value="RmlC-like cupins"/>
    <property type="match status" value="1"/>
</dbReference>
<dbReference type="Proteomes" id="UP000095651">
    <property type="component" value="Unassembled WGS sequence"/>
</dbReference>
<dbReference type="PANTHER" id="PTHR43346:SF1">
    <property type="entry name" value="QUERCETIN 2,3-DIOXYGENASE-RELATED"/>
    <property type="match status" value="1"/>
</dbReference>
<dbReference type="InterPro" id="IPR011051">
    <property type="entry name" value="RmlC_Cupin_sf"/>
</dbReference>
<reference evidence="2 3" key="1">
    <citation type="submission" date="2015-09" db="EMBL/GenBank/DDBJ databases">
        <authorList>
            <consortium name="Pathogen Informatics"/>
        </authorList>
    </citation>
    <scope>NUCLEOTIDE SEQUENCE [LARGE SCALE GENOMIC DNA]</scope>
    <source>
        <strain evidence="2 3">2789STDY5608850</strain>
    </source>
</reference>
<dbReference type="Gene3D" id="2.60.120.10">
    <property type="entry name" value="Jelly Rolls"/>
    <property type="match status" value="1"/>
</dbReference>
<evidence type="ECO:0000313" key="2">
    <source>
        <dbReference type="EMBL" id="CUP41783.1"/>
    </source>
</evidence>
<organism evidence="2 3">
    <name type="scientific">Hungatella hathewayi</name>
    <dbReference type="NCBI Taxonomy" id="154046"/>
    <lineage>
        <taxon>Bacteria</taxon>
        <taxon>Bacillati</taxon>
        <taxon>Bacillota</taxon>
        <taxon>Clostridia</taxon>
        <taxon>Lachnospirales</taxon>
        <taxon>Lachnospiraceae</taxon>
        <taxon>Hungatella</taxon>
    </lineage>
</organism>
<feature type="domain" description="Cupin type-2" evidence="1">
    <location>
        <begin position="46"/>
        <end position="121"/>
    </location>
</feature>
<dbReference type="InterPro" id="IPR052538">
    <property type="entry name" value="Flavonoid_dioxygenase-like"/>
</dbReference>
<name>A0A174MZK2_9FIRM</name>
<protein>
    <submittedName>
        <fullName evidence="2">Cupin</fullName>
    </submittedName>
</protein>
<accession>A0A174MZK2</accession>
<dbReference type="InterPro" id="IPR014710">
    <property type="entry name" value="RmlC-like_jellyroll"/>
</dbReference>
<gene>
    <name evidence="2" type="ORF">ERS852407_05882</name>
</gene>
<sequence>MRYPEYIQNINDFGPEPFVVNISCATEQNPFYRRVLWTGYNLQLALMCIPPCGEIGLEVHQENDQFLRLEEGQGIVMMGKCQEWLDFQRPVCKDDAIFVPAGTWHNVINTGRTPLKLYAIYAPPHHPHGIVHRTKSESDARGD</sequence>
<dbReference type="RefSeq" id="WP_055660619.1">
    <property type="nucleotide sequence ID" value="NZ_CABIXC010000030.1"/>
</dbReference>